<dbReference type="Proteomes" id="UP000223596">
    <property type="component" value="Unassembled WGS sequence"/>
</dbReference>
<dbReference type="Pfam" id="PF22636">
    <property type="entry name" value="FlK"/>
    <property type="match status" value="1"/>
</dbReference>
<evidence type="ECO:0000256" key="1">
    <source>
        <dbReference type="PIRSR" id="PIRSR014972-1"/>
    </source>
</evidence>
<sequence length="134" mass="14563">MENVNLKVGLNASVETWVSQKSTAEEYGSGNMDVYATPAMIGLMERAALSAVALHLPKGYTTVGTAVNIKHIAGTPVGMKVKALAELIAVEGRKLTFKVEAFDGVEKIGEGYHERYIVSSQNFRDKVYKKAENI</sequence>
<dbReference type="PANTHER" id="PTHR36934">
    <property type="entry name" value="BLR0278 PROTEIN"/>
    <property type="match status" value="1"/>
</dbReference>
<evidence type="ECO:0000259" key="3">
    <source>
        <dbReference type="Pfam" id="PF22636"/>
    </source>
</evidence>
<feature type="binding site" evidence="2">
    <location>
        <position position="115"/>
    </location>
    <ligand>
        <name>substrate</name>
    </ligand>
</feature>
<comment type="caution">
    <text evidence="4">The sequence shown here is derived from an EMBL/GenBank/DDBJ whole genome shotgun (WGS) entry which is preliminary data.</text>
</comment>
<feature type="active site" evidence="1">
    <location>
        <position position="71"/>
    </location>
</feature>
<name>A0AB36TK70_ACETH</name>
<feature type="binding site" evidence="2">
    <location>
        <position position="64"/>
    </location>
    <ligand>
        <name>substrate</name>
    </ligand>
</feature>
<evidence type="ECO:0000256" key="2">
    <source>
        <dbReference type="PIRSR" id="PIRSR014972-2"/>
    </source>
</evidence>
<dbReference type="EMBL" id="PDBW01000001">
    <property type="protein sequence ID" value="PFH04222.1"/>
    <property type="molecule type" value="Genomic_DNA"/>
</dbReference>
<dbReference type="SUPFAM" id="SSF54637">
    <property type="entry name" value="Thioesterase/thiol ester dehydrase-isomerase"/>
    <property type="match status" value="1"/>
</dbReference>
<reference evidence="4 5" key="1">
    <citation type="submission" date="2017-09" db="EMBL/GenBank/DDBJ databases">
        <title>Evaluation of Pacific Biosciences Sequencing Technology to Finishing C. thermocellum Genome Sequences.</title>
        <authorList>
            <person name="Brown S."/>
        </authorList>
    </citation>
    <scope>NUCLEOTIDE SEQUENCE [LARGE SCALE GENOMIC DNA]</scope>
    <source>
        <strain evidence="4 5">AD2</strain>
    </source>
</reference>
<dbReference type="GeneID" id="35803344"/>
<accession>A0AB36TK70</accession>
<feature type="binding site" evidence="2">
    <location>
        <position position="64"/>
    </location>
    <ligand>
        <name>CoA</name>
        <dbReference type="ChEBI" id="CHEBI:57287"/>
    </ligand>
</feature>
<dbReference type="PANTHER" id="PTHR36934:SF1">
    <property type="entry name" value="THIOESTERASE DOMAIN-CONTAINING PROTEIN"/>
    <property type="match status" value="1"/>
</dbReference>
<feature type="active site" evidence="1">
    <location>
        <position position="45"/>
    </location>
</feature>
<dbReference type="InterPro" id="IPR054485">
    <property type="entry name" value="FlK-like_dom"/>
</dbReference>
<protein>
    <submittedName>
        <fullName evidence="4">Thioesterase superfamily protein</fullName>
    </submittedName>
</protein>
<dbReference type="PIRSF" id="PIRSF014972">
    <property type="entry name" value="FlK"/>
    <property type="match status" value="1"/>
</dbReference>
<gene>
    <name evidence="4" type="ORF">M972_113051</name>
</gene>
<evidence type="ECO:0000313" key="5">
    <source>
        <dbReference type="Proteomes" id="UP000223596"/>
    </source>
</evidence>
<organism evidence="4 5">
    <name type="scientific">Acetivibrio thermocellus AD2</name>
    <dbReference type="NCBI Taxonomy" id="1138384"/>
    <lineage>
        <taxon>Bacteria</taxon>
        <taxon>Bacillati</taxon>
        <taxon>Bacillota</taxon>
        <taxon>Clostridia</taxon>
        <taxon>Eubacteriales</taxon>
        <taxon>Oscillospiraceae</taxon>
        <taxon>Acetivibrio</taxon>
    </lineage>
</organism>
<dbReference type="Gene3D" id="3.10.129.10">
    <property type="entry name" value="Hotdog Thioesterase"/>
    <property type="match status" value="1"/>
</dbReference>
<dbReference type="InterPro" id="IPR025540">
    <property type="entry name" value="FlK"/>
</dbReference>
<proteinExistence type="predicted"/>
<dbReference type="RefSeq" id="WP_003513548.1">
    <property type="nucleotide sequence ID" value="NZ_CP013828.1"/>
</dbReference>
<feature type="domain" description="Fluoroacetyl-CoA-specific thioesterase-like" evidence="3">
    <location>
        <begin position="18"/>
        <end position="120"/>
    </location>
</feature>
<feature type="active site" evidence="1">
    <location>
        <position position="37"/>
    </location>
</feature>
<dbReference type="InterPro" id="IPR029069">
    <property type="entry name" value="HotDog_dom_sf"/>
</dbReference>
<evidence type="ECO:0000313" key="4">
    <source>
        <dbReference type="EMBL" id="PFH04222.1"/>
    </source>
</evidence>
<dbReference type="AlphaFoldDB" id="A0AB36TK70"/>